<dbReference type="GO" id="GO:0051750">
    <property type="term" value="F:delta(3,5)-delta(2,4)-dienoyl-CoA isomerase activity"/>
    <property type="evidence" value="ECO:0007669"/>
    <property type="project" value="TreeGrafter"/>
</dbReference>
<evidence type="ECO:0000256" key="5">
    <source>
        <dbReference type="ARBA" id="ARBA00022990"/>
    </source>
</evidence>
<dbReference type="InterPro" id="IPR045002">
    <property type="entry name" value="Ech1-like"/>
</dbReference>
<dbReference type="GO" id="GO:0005777">
    <property type="term" value="C:peroxisome"/>
    <property type="evidence" value="ECO:0007669"/>
    <property type="project" value="UniProtKB-SubCell"/>
</dbReference>
<keyword evidence="4" id="KW-0276">Fatty acid metabolism</keyword>
<dbReference type="STRING" id="133381.A0A2T9ZH17"/>
<dbReference type="SUPFAM" id="SSF52096">
    <property type="entry name" value="ClpP/crotonase"/>
    <property type="match status" value="1"/>
</dbReference>
<proteinExistence type="inferred from homology"/>
<evidence type="ECO:0000256" key="1">
    <source>
        <dbReference type="ARBA" id="ARBA00004275"/>
    </source>
</evidence>
<evidence type="ECO:0000256" key="6">
    <source>
        <dbReference type="ARBA" id="ARBA00023098"/>
    </source>
</evidence>
<comment type="pathway">
    <text evidence="2">Lipid metabolism; fatty acid beta-oxidation.</text>
</comment>
<dbReference type="FunFam" id="3.90.226.10:FF:000024">
    <property type="entry name" value="Delta3,5-delta2,4-dienoyl-CoA isomerase"/>
    <property type="match status" value="1"/>
</dbReference>
<accession>A0A2T9ZH17</accession>
<dbReference type="Gene3D" id="1.10.12.10">
    <property type="entry name" value="Lyase 2-enoyl-coa Hydratase, Chain A, domain 2"/>
    <property type="match status" value="1"/>
</dbReference>
<gene>
    <name evidence="9" type="ORF">BB560_001636</name>
</gene>
<dbReference type="FunFam" id="1.10.12.10:FF:000004">
    <property type="entry name" value="Delta3,5-delta2,4-dienoyl-CoA isomerase"/>
    <property type="match status" value="1"/>
</dbReference>
<dbReference type="InterPro" id="IPR014748">
    <property type="entry name" value="Enoyl-CoA_hydra_C"/>
</dbReference>
<reference evidence="9 10" key="1">
    <citation type="journal article" date="2018" name="MBio">
        <title>Comparative Genomics Reveals the Core Gene Toolbox for the Fungus-Insect Symbiosis.</title>
        <authorList>
            <person name="Wang Y."/>
            <person name="Stata M."/>
            <person name="Wang W."/>
            <person name="Stajich J.E."/>
            <person name="White M.M."/>
            <person name="Moncalvo J.M."/>
        </authorList>
    </citation>
    <scope>NUCLEOTIDE SEQUENCE [LARGE SCALE GENOMIC DNA]</scope>
    <source>
        <strain evidence="9 10">SC-DP-2</strain>
    </source>
</reference>
<evidence type="ECO:0008006" key="11">
    <source>
        <dbReference type="Google" id="ProtNLM"/>
    </source>
</evidence>
<keyword evidence="5" id="KW-0007">Acetylation</keyword>
<keyword evidence="7" id="KW-0576">Peroxisome</keyword>
<evidence type="ECO:0000313" key="10">
    <source>
        <dbReference type="Proteomes" id="UP000245609"/>
    </source>
</evidence>
<evidence type="ECO:0000256" key="8">
    <source>
        <dbReference type="ARBA" id="ARBA00023235"/>
    </source>
</evidence>
<dbReference type="GO" id="GO:0006635">
    <property type="term" value="P:fatty acid beta-oxidation"/>
    <property type="evidence" value="ECO:0007669"/>
    <property type="project" value="UniProtKB-UniPathway"/>
</dbReference>
<keyword evidence="10" id="KW-1185">Reference proteome</keyword>
<protein>
    <recommendedName>
        <fullName evidence="11">Enoyl-CoA hydratase</fullName>
    </recommendedName>
</protein>
<dbReference type="InterPro" id="IPR029045">
    <property type="entry name" value="ClpP/crotonase-like_dom_sf"/>
</dbReference>
<comment type="similarity">
    <text evidence="3">Belongs to the enoyl-CoA hydratase/isomerase family.</text>
</comment>
<evidence type="ECO:0000256" key="4">
    <source>
        <dbReference type="ARBA" id="ARBA00022832"/>
    </source>
</evidence>
<dbReference type="CDD" id="cd06558">
    <property type="entry name" value="crotonase-like"/>
    <property type="match status" value="1"/>
</dbReference>
<name>A0A2T9ZH17_9FUNG</name>
<organism evidence="9 10">
    <name type="scientific">Smittium megazygosporum</name>
    <dbReference type="NCBI Taxonomy" id="133381"/>
    <lineage>
        <taxon>Eukaryota</taxon>
        <taxon>Fungi</taxon>
        <taxon>Fungi incertae sedis</taxon>
        <taxon>Zoopagomycota</taxon>
        <taxon>Kickxellomycotina</taxon>
        <taxon>Harpellomycetes</taxon>
        <taxon>Harpellales</taxon>
        <taxon>Legeriomycetaceae</taxon>
        <taxon>Smittium</taxon>
    </lineage>
</organism>
<dbReference type="Gene3D" id="3.90.226.10">
    <property type="entry name" value="2-enoyl-CoA Hydratase, Chain A, domain 1"/>
    <property type="match status" value="1"/>
</dbReference>
<dbReference type="OrthoDB" id="14970at2759"/>
<dbReference type="PANTHER" id="PTHR43149">
    <property type="entry name" value="ENOYL-COA HYDRATASE"/>
    <property type="match status" value="1"/>
</dbReference>
<evidence type="ECO:0000256" key="3">
    <source>
        <dbReference type="ARBA" id="ARBA00005254"/>
    </source>
</evidence>
<comment type="subcellular location">
    <subcellularLocation>
        <location evidence="1">Peroxisome</location>
    </subcellularLocation>
</comment>
<dbReference type="PANTHER" id="PTHR43149:SF1">
    <property type="entry name" value="DELTA(3,5)-DELTA(2,4)-DIENOYL-COA ISOMERASE, MITOCHONDRIAL"/>
    <property type="match status" value="1"/>
</dbReference>
<evidence type="ECO:0000256" key="7">
    <source>
        <dbReference type="ARBA" id="ARBA00023140"/>
    </source>
</evidence>
<dbReference type="EMBL" id="MBFS01000184">
    <property type="protein sequence ID" value="PVV03860.1"/>
    <property type="molecule type" value="Genomic_DNA"/>
</dbReference>
<dbReference type="AlphaFoldDB" id="A0A2T9ZH17"/>
<evidence type="ECO:0000313" key="9">
    <source>
        <dbReference type="EMBL" id="PVV03860.1"/>
    </source>
</evidence>
<keyword evidence="8" id="KW-0413">Isomerase</keyword>
<sequence length="278" mass="30571">MTEVKNMKFETLTVELSSTGVLLVKFNRPDRLNAVNPQMWEDLKSCFTAIRTDGNVRSVVLAANGKVFCSGLDLKETKIISPGAYGDVARKGYYQRLAIIDLQDSISAIENCDKPVICAVQNACIGAGIDIITASDVRYCSEDAFFMVKEVDIGMAADVGTLQRLPKVVSNDSWVREICYTTRRIDSKEASEQGLISKVFPNSDTVLAEAIKTANIIASKSPVAIVSTKHLLNFSRDHTVEEGLKYTALWNALAHNTGDMKTAISSFFQKTQPKFSKL</sequence>
<dbReference type="GO" id="GO:0005739">
    <property type="term" value="C:mitochondrion"/>
    <property type="evidence" value="ECO:0007669"/>
    <property type="project" value="TreeGrafter"/>
</dbReference>
<evidence type="ECO:0000256" key="2">
    <source>
        <dbReference type="ARBA" id="ARBA00005005"/>
    </source>
</evidence>
<dbReference type="UniPathway" id="UPA00659"/>
<keyword evidence="6" id="KW-0443">Lipid metabolism</keyword>
<dbReference type="Pfam" id="PF00378">
    <property type="entry name" value="ECH_1"/>
    <property type="match status" value="1"/>
</dbReference>
<comment type="caution">
    <text evidence="9">The sequence shown here is derived from an EMBL/GenBank/DDBJ whole genome shotgun (WGS) entry which is preliminary data.</text>
</comment>
<dbReference type="Proteomes" id="UP000245609">
    <property type="component" value="Unassembled WGS sequence"/>
</dbReference>
<dbReference type="InterPro" id="IPR001753">
    <property type="entry name" value="Enoyl-CoA_hydra/iso"/>
</dbReference>